<accession>A0A9R0J4T4</accession>
<feature type="compositionally biased region" description="Polar residues" evidence="3">
    <location>
        <begin position="333"/>
        <end position="347"/>
    </location>
</feature>
<evidence type="ECO:0000259" key="4">
    <source>
        <dbReference type="Pfam" id="PF00248"/>
    </source>
</evidence>
<keyword evidence="1" id="KW-0521">NADP</keyword>
<keyword evidence="5" id="KW-1185">Reference proteome</keyword>
<dbReference type="InterPro" id="IPR023210">
    <property type="entry name" value="NADP_OxRdtase_dom"/>
</dbReference>
<dbReference type="KEGG" id="soe:110800238"/>
<proteinExistence type="predicted"/>
<keyword evidence="2" id="KW-0560">Oxidoreductase</keyword>
<dbReference type="InterPro" id="IPR050791">
    <property type="entry name" value="Aldo-Keto_reductase"/>
</dbReference>
<dbReference type="OrthoDB" id="37537at2759"/>
<dbReference type="RefSeq" id="XP_021861232.1">
    <property type="nucleotide sequence ID" value="XM_022005540.2"/>
</dbReference>
<sequence length="353" mass="39541">MASSALNVRKIKLGSQGFEVSAQGLGCMGMSISYGPPKPDDDMIELIRYAINCGITLLDTSDIYGPFTNEILIGKALKGGWREKVELATKFGLKFVEDDNNTNNYKLEKYGDPAYVRKACEASLERLGVDCIDIYYQHRVDTRVPIEVTMGELKKLVEEGKIKYIGLSEVFPSTIRRAHAIHPITAVQLEWSVWCRDVEEEIIPTCRELGIGIVAYSPLGRGFLSLGAKVMDNLTDDDFRKTIPRLQQENMEYNKILFEKMTNLATKKGCTTSQLALAWVHHKGDDVCPIPGTTKIENLKQNMEALSIILTPEDMAELESLAYEVMGDSYGPMQSENTWQNSETPPLSSWKPK</sequence>
<dbReference type="GeneID" id="110800238"/>
<dbReference type="PANTHER" id="PTHR43625:SF40">
    <property type="entry name" value="ALDO-KETO REDUCTASE YAKC [NADP(+)]"/>
    <property type="match status" value="1"/>
</dbReference>
<evidence type="ECO:0000256" key="2">
    <source>
        <dbReference type="ARBA" id="ARBA00023002"/>
    </source>
</evidence>
<evidence type="ECO:0000256" key="3">
    <source>
        <dbReference type="SAM" id="MobiDB-lite"/>
    </source>
</evidence>
<dbReference type="Gene3D" id="3.20.20.100">
    <property type="entry name" value="NADP-dependent oxidoreductase domain"/>
    <property type="match status" value="1"/>
</dbReference>
<dbReference type="PANTHER" id="PTHR43625">
    <property type="entry name" value="AFLATOXIN B1 ALDEHYDE REDUCTASE"/>
    <property type="match status" value="1"/>
</dbReference>
<dbReference type="GO" id="GO:0016491">
    <property type="term" value="F:oxidoreductase activity"/>
    <property type="evidence" value="ECO:0007669"/>
    <property type="project" value="UniProtKB-KW"/>
</dbReference>
<evidence type="ECO:0000313" key="6">
    <source>
        <dbReference type="RefSeq" id="XP_021861232.1"/>
    </source>
</evidence>
<name>A0A9R0J4T4_SPIOL</name>
<feature type="region of interest" description="Disordered" evidence="3">
    <location>
        <begin position="333"/>
        <end position="353"/>
    </location>
</feature>
<dbReference type="AlphaFoldDB" id="A0A9R0J4T4"/>
<protein>
    <submittedName>
        <fullName evidence="6">Auxin-induced protein PCNT115</fullName>
    </submittedName>
</protein>
<dbReference type="SUPFAM" id="SSF51430">
    <property type="entry name" value="NAD(P)-linked oxidoreductase"/>
    <property type="match status" value="1"/>
</dbReference>
<dbReference type="Proteomes" id="UP000813463">
    <property type="component" value="Chromosome 6"/>
</dbReference>
<dbReference type="CDD" id="cd19145">
    <property type="entry name" value="AKR_AKR13D1"/>
    <property type="match status" value="1"/>
</dbReference>
<evidence type="ECO:0000313" key="5">
    <source>
        <dbReference type="Proteomes" id="UP000813463"/>
    </source>
</evidence>
<dbReference type="GO" id="GO:0005737">
    <property type="term" value="C:cytoplasm"/>
    <property type="evidence" value="ECO:0000318"/>
    <property type="project" value="GO_Central"/>
</dbReference>
<organism evidence="5 6">
    <name type="scientific">Spinacia oleracea</name>
    <name type="common">Spinach</name>
    <dbReference type="NCBI Taxonomy" id="3562"/>
    <lineage>
        <taxon>Eukaryota</taxon>
        <taxon>Viridiplantae</taxon>
        <taxon>Streptophyta</taxon>
        <taxon>Embryophyta</taxon>
        <taxon>Tracheophyta</taxon>
        <taxon>Spermatophyta</taxon>
        <taxon>Magnoliopsida</taxon>
        <taxon>eudicotyledons</taxon>
        <taxon>Gunneridae</taxon>
        <taxon>Pentapetalae</taxon>
        <taxon>Caryophyllales</taxon>
        <taxon>Chenopodiaceae</taxon>
        <taxon>Chenopodioideae</taxon>
        <taxon>Anserineae</taxon>
        <taxon>Spinacia</taxon>
    </lineage>
</organism>
<feature type="domain" description="NADP-dependent oxidoreductase" evidence="4">
    <location>
        <begin position="24"/>
        <end position="321"/>
    </location>
</feature>
<evidence type="ECO:0000256" key="1">
    <source>
        <dbReference type="ARBA" id="ARBA00022857"/>
    </source>
</evidence>
<reference evidence="5" key="1">
    <citation type="journal article" date="2021" name="Nat. Commun.">
        <title>Genomic analyses provide insights into spinach domestication and the genetic basis of agronomic traits.</title>
        <authorList>
            <person name="Cai X."/>
            <person name="Sun X."/>
            <person name="Xu C."/>
            <person name="Sun H."/>
            <person name="Wang X."/>
            <person name="Ge C."/>
            <person name="Zhang Z."/>
            <person name="Wang Q."/>
            <person name="Fei Z."/>
            <person name="Jiao C."/>
            <person name="Wang Q."/>
        </authorList>
    </citation>
    <scope>NUCLEOTIDE SEQUENCE [LARGE SCALE GENOMIC DNA]</scope>
    <source>
        <strain evidence="5">cv. Varoflay</strain>
    </source>
</reference>
<reference evidence="6" key="2">
    <citation type="submission" date="2025-08" db="UniProtKB">
        <authorList>
            <consortium name="RefSeq"/>
        </authorList>
    </citation>
    <scope>IDENTIFICATION</scope>
    <source>
        <tissue evidence="6">Leaf</tissue>
    </source>
</reference>
<gene>
    <name evidence="6" type="primary">LOC110800238</name>
</gene>
<dbReference type="Pfam" id="PF00248">
    <property type="entry name" value="Aldo_ket_red"/>
    <property type="match status" value="1"/>
</dbReference>
<dbReference type="InterPro" id="IPR036812">
    <property type="entry name" value="NAD(P)_OxRdtase_dom_sf"/>
</dbReference>